<dbReference type="GO" id="GO:0015866">
    <property type="term" value="P:ADP transport"/>
    <property type="evidence" value="ECO:0000318"/>
    <property type="project" value="GO_Central"/>
</dbReference>
<keyword evidence="7" id="KW-1133">Transmembrane helix</keyword>
<dbReference type="KEGG" id="nta:107798295"/>
<dbReference type="STRING" id="4097.A0A1S4AJ68"/>
<comment type="subcellular location">
    <subcellularLocation>
        <location evidence="1">Peroxisome membrane</location>
        <topology evidence="1">Multi-pass membrane protein</topology>
    </subcellularLocation>
</comment>
<dbReference type="RefSeq" id="XP_016476750.1">
    <property type="nucleotide sequence ID" value="XM_016621264.2"/>
</dbReference>
<dbReference type="PANTHER" id="PTHR46650">
    <property type="entry name" value="PEROXISOMAL ADENINE NUCLEOTIDE TRANSPORTER 1"/>
    <property type="match status" value="1"/>
</dbReference>
<dbReference type="GO" id="GO:0005778">
    <property type="term" value="C:peroxisomal membrane"/>
    <property type="evidence" value="ECO:0000318"/>
    <property type="project" value="GO_Central"/>
</dbReference>
<evidence type="ECO:0000256" key="1">
    <source>
        <dbReference type="ARBA" id="ARBA00004585"/>
    </source>
</evidence>
<name>A0A1S4AJ68_TOBAC</name>
<dbReference type="Pfam" id="PF00153">
    <property type="entry name" value="Mito_carr"/>
    <property type="match status" value="3"/>
</dbReference>
<protein>
    <submittedName>
        <fullName evidence="13">Peroxisomal adenine nucleotide carrier 1-like</fullName>
    </submittedName>
</protein>
<evidence type="ECO:0000313" key="12">
    <source>
        <dbReference type="Proteomes" id="UP000790787"/>
    </source>
</evidence>
<keyword evidence="3 11" id="KW-0813">Transport</keyword>
<dbReference type="OMA" id="PLEMINT"/>
<evidence type="ECO:0000256" key="9">
    <source>
        <dbReference type="ARBA" id="ARBA00023140"/>
    </source>
</evidence>
<dbReference type="FunFam" id="1.50.40.10:FF:000044">
    <property type="entry name" value="Peroxisomal adenine nucleotide carrier 1"/>
    <property type="match status" value="1"/>
</dbReference>
<sequence length="316" mass="34364">MSGDLESISEATSGAIGALVSTTILYPLDTCKAKYQAEVQAHGLRKYRNLSDVLLEAISRGKVLSLYQGLGTKNLQSFIAQFVYFYGYSYFKRLYLERSGAKSIGTRANLIIAAAAGACTALATQPLDTASSRMQTSAFGKSKGLWKTLTEGSWSEAFDGLGISLLLTSNPAIQYTVFDQLKQHLLKGKEKTTEKDASPVVLSAFSAFALGALSKSIATVLTYPAIRCKVMIQAADDEDKKAEPKSSKTISGVICSIWKKEGILGFFKGLHAQILKTVLSSALLLMIKEKISASTWVLILALRRILLIRQRRLKST</sequence>
<dbReference type="PROSITE" id="PS50920">
    <property type="entry name" value="SOLCAR"/>
    <property type="match status" value="3"/>
</dbReference>
<keyword evidence="9" id="KW-0576">Peroxisome</keyword>
<dbReference type="InterPro" id="IPR045900">
    <property type="entry name" value="Peroxisomal_Ade_carrier"/>
</dbReference>
<feature type="repeat" description="Solcar" evidence="10">
    <location>
        <begin position="104"/>
        <end position="184"/>
    </location>
</feature>
<dbReference type="AlphaFoldDB" id="A0A1S4AJ68"/>
<dbReference type="SUPFAM" id="SSF103506">
    <property type="entry name" value="Mitochondrial carrier"/>
    <property type="match status" value="1"/>
</dbReference>
<proteinExistence type="inferred from homology"/>
<reference evidence="12" key="1">
    <citation type="journal article" date="2014" name="Nat. Commun.">
        <title>The tobacco genome sequence and its comparison with those of tomato and potato.</title>
        <authorList>
            <person name="Sierro N."/>
            <person name="Battey J.N."/>
            <person name="Ouadi S."/>
            <person name="Bakaher N."/>
            <person name="Bovet L."/>
            <person name="Willig A."/>
            <person name="Goepfert S."/>
            <person name="Peitsch M.C."/>
            <person name="Ivanov N.V."/>
        </authorList>
    </citation>
    <scope>NUCLEOTIDE SEQUENCE [LARGE SCALE GENOMIC DNA]</scope>
</reference>
<evidence type="ECO:0000256" key="11">
    <source>
        <dbReference type="RuleBase" id="RU000488"/>
    </source>
</evidence>
<dbReference type="GO" id="GO:0015297">
    <property type="term" value="F:antiporter activity"/>
    <property type="evidence" value="ECO:0007669"/>
    <property type="project" value="UniProtKB-KW"/>
</dbReference>
<dbReference type="RefSeq" id="XP_016476750.1">
    <property type="nucleotide sequence ID" value="XM_016621264.1"/>
</dbReference>
<dbReference type="GO" id="GO:0005347">
    <property type="term" value="F:ATP transmembrane transporter activity"/>
    <property type="evidence" value="ECO:0000318"/>
    <property type="project" value="GO_Central"/>
</dbReference>
<accession>A0A1S4AJ68</accession>
<feature type="repeat" description="Solcar" evidence="10">
    <location>
        <begin position="202"/>
        <end position="294"/>
    </location>
</feature>
<evidence type="ECO:0000256" key="2">
    <source>
        <dbReference type="ARBA" id="ARBA00006375"/>
    </source>
</evidence>
<dbReference type="PaxDb" id="4097-A0A1S4AJ68"/>
<organism evidence="12 13">
    <name type="scientific">Nicotiana tabacum</name>
    <name type="common">Common tobacco</name>
    <dbReference type="NCBI Taxonomy" id="4097"/>
    <lineage>
        <taxon>Eukaryota</taxon>
        <taxon>Viridiplantae</taxon>
        <taxon>Streptophyta</taxon>
        <taxon>Embryophyta</taxon>
        <taxon>Tracheophyta</taxon>
        <taxon>Spermatophyta</taxon>
        <taxon>Magnoliopsida</taxon>
        <taxon>eudicotyledons</taxon>
        <taxon>Gunneridae</taxon>
        <taxon>Pentapetalae</taxon>
        <taxon>asterids</taxon>
        <taxon>lamiids</taxon>
        <taxon>Solanales</taxon>
        <taxon>Solanaceae</taxon>
        <taxon>Nicotianoideae</taxon>
        <taxon>Nicotianeae</taxon>
        <taxon>Nicotiana</taxon>
    </lineage>
</organism>
<dbReference type="Gene3D" id="1.50.40.10">
    <property type="entry name" value="Mitochondrial carrier domain"/>
    <property type="match status" value="1"/>
</dbReference>
<dbReference type="GO" id="GO:0015217">
    <property type="term" value="F:ADP transmembrane transporter activity"/>
    <property type="evidence" value="ECO:0000318"/>
    <property type="project" value="GO_Central"/>
</dbReference>
<feature type="repeat" description="Solcar" evidence="10">
    <location>
        <begin position="5"/>
        <end position="94"/>
    </location>
</feature>
<keyword evidence="6" id="KW-0677">Repeat</keyword>
<dbReference type="PANTHER" id="PTHR46650:SF4">
    <property type="entry name" value="PEROXISOMAL ADENINE NUCLEOTIDE CARRIER 1"/>
    <property type="match status" value="1"/>
</dbReference>
<dbReference type="GeneID" id="107798295"/>
<gene>
    <name evidence="13" type="primary">LOC107798295</name>
</gene>
<dbReference type="InterPro" id="IPR023395">
    <property type="entry name" value="MCP_dom_sf"/>
</dbReference>
<dbReference type="GO" id="GO:0007031">
    <property type="term" value="P:peroxisome organization"/>
    <property type="evidence" value="ECO:0000318"/>
    <property type="project" value="GO_Central"/>
</dbReference>
<evidence type="ECO:0000313" key="13">
    <source>
        <dbReference type="RefSeq" id="XP_016476750.1"/>
    </source>
</evidence>
<keyword evidence="4" id="KW-0050">Antiport</keyword>
<dbReference type="GO" id="GO:0006635">
    <property type="term" value="P:fatty acid beta-oxidation"/>
    <property type="evidence" value="ECO:0000318"/>
    <property type="project" value="GO_Central"/>
</dbReference>
<keyword evidence="5 10" id="KW-0812">Transmembrane</keyword>
<evidence type="ECO:0000256" key="10">
    <source>
        <dbReference type="PROSITE-ProRule" id="PRU00282"/>
    </source>
</evidence>
<evidence type="ECO:0000256" key="8">
    <source>
        <dbReference type="ARBA" id="ARBA00023136"/>
    </source>
</evidence>
<evidence type="ECO:0000256" key="4">
    <source>
        <dbReference type="ARBA" id="ARBA00022449"/>
    </source>
</evidence>
<dbReference type="GO" id="GO:0015867">
    <property type="term" value="P:ATP transport"/>
    <property type="evidence" value="ECO:0000318"/>
    <property type="project" value="GO_Central"/>
</dbReference>
<keyword evidence="8 10" id="KW-0472">Membrane</keyword>
<evidence type="ECO:0000256" key="7">
    <source>
        <dbReference type="ARBA" id="ARBA00022989"/>
    </source>
</evidence>
<reference evidence="13" key="2">
    <citation type="submission" date="2025-08" db="UniProtKB">
        <authorList>
            <consortium name="RefSeq"/>
        </authorList>
    </citation>
    <scope>IDENTIFICATION</scope>
    <source>
        <tissue evidence="13">Leaf</tissue>
    </source>
</reference>
<evidence type="ECO:0000256" key="5">
    <source>
        <dbReference type="ARBA" id="ARBA00022692"/>
    </source>
</evidence>
<evidence type="ECO:0000256" key="6">
    <source>
        <dbReference type="ARBA" id="ARBA00022737"/>
    </source>
</evidence>
<dbReference type="OrthoDB" id="446044at2759"/>
<evidence type="ECO:0000256" key="3">
    <source>
        <dbReference type="ARBA" id="ARBA00022448"/>
    </source>
</evidence>
<comment type="similarity">
    <text evidence="2 11">Belongs to the mitochondrial carrier (TC 2.A.29) family.</text>
</comment>
<keyword evidence="12" id="KW-1185">Reference proteome</keyword>
<dbReference type="InterPro" id="IPR018108">
    <property type="entry name" value="MCP_transmembrane"/>
</dbReference>
<dbReference type="Proteomes" id="UP000790787">
    <property type="component" value="Chromosome 7"/>
</dbReference>